<protein>
    <submittedName>
        <fullName evidence="2">CPP1-like family protein</fullName>
    </submittedName>
</protein>
<dbReference type="Pfam" id="PF11833">
    <property type="entry name" value="CPP1-like"/>
    <property type="match status" value="1"/>
</dbReference>
<dbReference type="PANTHER" id="PTHR33372:SF2">
    <property type="entry name" value="PROTEIN CHAPERONE-LIKE PROTEIN OF POR1, CHLOROPLASTIC"/>
    <property type="match status" value="1"/>
</dbReference>
<accession>A0A9E8ZJA8</accession>
<sequence>MSDKSPYERLGVNDESSFDEIQEARNRLVEAHSGDRKEVEAIEAAYDAILMDRLRLRQEGKIKVPDRIRFAERRVEPPTDYTPPPTPQTPNWFQRLVDTPSRTDVLLPAGLFLGTSLLSFVVSPAFTLAVGVGFSVYFLARKENKLGRAFLLTFLGLILGVVIGLQLGMLLLPQLPQIPATVETVAAIITFLVLWVISSFLR</sequence>
<gene>
    <name evidence="2" type="ORF">OXH18_20510</name>
</gene>
<keyword evidence="1" id="KW-1133">Transmembrane helix</keyword>
<dbReference type="Proteomes" id="UP001163152">
    <property type="component" value="Chromosome"/>
</dbReference>
<keyword evidence="1" id="KW-0472">Membrane</keyword>
<dbReference type="AlphaFoldDB" id="A0A9E8ZJA8"/>
<organism evidence="2 3">
    <name type="scientific">Thermocoleostomius sinensis A174</name>
    <dbReference type="NCBI Taxonomy" id="2016057"/>
    <lineage>
        <taxon>Bacteria</taxon>
        <taxon>Bacillati</taxon>
        <taxon>Cyanobacteriota</taxon>
        <taxon>Cyanophyceae</taxon>
        <taxon>Oculatellales</taxon>
        <taxon>Oculatellaceae</taxon>
        <taxon>Thermocoleostomius</taxon>
    </lineage>
</organism>
<evidence type="ECO:0000313" key="3">
    <source>
        <dbReference type="Proteomes" id="UP001163152"/>
    </source>
</evidence>
<feature type="transmembrane region" description="Helical" evidence="1">
    <location>
        <begin position="178"/>
        <end position="201"/>
    </location>
</feature>
<dbReference type="PANTHER" id="PTHR33372">
    <property type="match status" value="1"/>
</dbReference>
<keyword evidence="1" id="KW-0812">Transmembrane</keyword>
<dbReference type="InterPro" id="IPR021788">
    <property type="entry name" value="CPP1-like"/>
</dbReference>
<dbReference type="KEGG" id="tsin:OXH18_20510"/>
<proteinExistence type="predicted"/>
<evidence type="ECO:0000313" key="2">
    <source>
        <dbReference type="EMBL" id="WAL59531.1"/>
    </source>
</evidence>
<feature type="transmembrane region" description="Helical" evidence="1">
    <location>
        <begin position="150"/>
        <end position="172"/>
    </location>
</feature>
<dbReference type="EMBL" id="CP113797">
    <property type="protein sequence ID" value="WAL59531.1"/>
    <property type="molecule type" value="Genomic_DNA"/>
</dbReference>
<reference evidence="2" key="1">
    <citation type="submission" date="2022-12" db="EMBL/GenBank/DDBJ databases">
        <title>Polyphasic identification of a Novel Hot-Spring Cyanobacterium Ocullathermofonsia sinensis gen nov. sp. nov. and Genomic Insights on its Adaptations to the Thermal Habitat.</title>
        <authorList>
            <person name="Daroch M."/>
            <person name="Tang J."/>
            <person name="Jiang Y."/>
        </authorList>
    </citation>
    <scope>NUCLEOTIDE SEQUENCE</scope>
    <source>
        <strain evidence="2">PKUAC-SCTA174</strain>
    </source>
</reference>
<name>A0A9E8ZJA8_9CYAN</name>
<evidence type="ECO:0000256" key="1">
    <source>
        <dbReference type="SAM" id="Phobius"/>
    </source>
</evidence>
<keyword evidence="3" id="KW-1185">Reference proteome</keyword>
<dbReference type="RefSeq" id="WP_268609326.1">
    <property type="nucleotide sequence ID" value="NZ_CP113797.1"/>
</dbReference>
<feature type="transmembrane region" description="Helical" evidence="1">
    <location>
        <begin position="105"/>
        <end position="138"/>
    </location>
</feature>